<evidence type="ECO:0000313" key="1">
    <source>
        <dbReference type="EMBL" id="CEK66489.1"/>
    </source>
</evidence>
<evidence type="ECO:0000313" key="2">
    <source>
        <dbReference type="EMBL" id="CEK66490.1"/>
    </source>
</evidence>
<organism evidence="1">
    <name type="scientific">Arion vulgaris</name>
    <dbReference type="NCBI Taxonomy" id="1028688"/>
    <lineage>
        <taxon>Eukaryota</taxon>
        <taxon>Metazoa</taxon>
        <taxon>Spiralia</taxon>
        <taxon>Lophotrochozoa</taxon>
        <taxon>Mollusca</taxon>
        <taxon>Gastropoda</taxon>
        <taxon>Heterobranchia</taxon>
        <taxon>Euthyneura</taxon>
        <taxon>Panpulmonata</taxon>
        <taxon>Eupulmonata</taxon>
        <taxon>Stylommatophora</taxon>
        <taxon>Helicina</taxon>
        <taxon>Arionoidea</taxon>
        <taxon>Arionidae</taxon>
        <taxon>Arion</taxon>
    </lineage>
</organism>
<name>A0A0B6ZD48_9EUPU</name>
<dbReference type="AlphaFoldDB" id="A0A0B6ZD48"/>
<reference evidence="1" key="1">
    <citation type="submission" date="2014-12" db="EMBL/GenBank/DDBJ databases">
        <title>Insight into the proteome of Arion vulgaris.</title>
        <authorList>
            <person name="Aradska J."/>
            <person name="Bulat T."/>
            <person name="Smidak R."/>
            <person name="Sarate P."/>
            <person name="Gangsoo J."/>
            <person name="Sialana F."/>
            <person name="Bilban M."/>
            <person name="Lubec G."/>
        </authorList>
    </citation>
    <scope>NUCLEOTIDE SEQUENCE</scope>
    <source>
        <tissue evidence="1">Skin</tissue>
    </source>
</reference>
<gene>
    <name evidence="1" type="primary">ORF59043</name>
    <name evidence="2" type="synonym">ORF59044</name>
</gene>
<protein>
    <submittedName>
        <fullName evidence="1">Uncharacterized protein</fullName>
    </submittedName>
</protein>
<accession>A0A0B6ZD48</accession>
<sequence length="52" mass="5851">MVRDTGAKESILSSRNQSVCHIRRHDYGRIHSEQTKNLIPNVLTVDSTGDTI</sequence>
<dbReference type="EMBL" id="HACG01019625">
    <property type="protein sequence ID" value="CEK66490.1"/>
    <property type="molecule type" value="Transcribed_RNA"/>
</dbReference>
<proteinExistence type="predicted"/>
<dbReference type="EMBL" id="HACG01019624">
    <property type="protein sequence ID" value="CEK66489.1"/>
    <property type="molecule type" value="Transcribed_RNA"/>
</dbReference>